<feature type="domain" description="LysM" evidence="2">
    <location>
        <begin position="58"/>
        <end position="102"/>
    </location>
</feature>
<dbReference type="InterPro" id="IPR018392">
    <property type="entry name" value="LysM"/>
</dbReference>
<dbReference type="EMBL" id="OBMM01000001">
    <property type="protein sequence ID" value="SOB91349.1"/>
    <property type="molecule type" value="Genomic_DNA"/>
</dbReference>
<proteinExistence type="predicted"/>
<feature type="region of interest" description="Disordered" evidence="1">
    <location>
        <begin position="111"/>
        <end position="139"/>
    </location>
</feature>
<dbReference type="SMART" id="SM00257">
    <property type="entry name" value="LysM"/>
    <property type="match status" value="1"/>
</dbReference>
<evidence type="ECO:0000259" key="2">
    <source>
        <dbReference type="PROSITE" id="PS51782"/>
    </source>
</evidence>
<dbReference type="Proteomes" id="UP000219068">
    <property type="component" value="Unassembled WGS sequence"/>
</dbReference>
<dbReference type="PANTHER" id="PTHR21666:SF270">
    <property type="entry name" value="MUREIN HYDROLASE ACTIVATOR ENVC"/>
    <property type="match status" value="1"/>
</dbReference>
<dbReference type="Gene3D" id="2.70.70.10">
    <property type="entry name" value="Glucose Permease (Domain IIA)"/>
    <property type="match status" value="1"/>
</dbReference>
<dbReference type="Pfam" id="PF01551">
    <property type="entry name" value="Peptidase_M23"/>
    <property type="match status" value="1"/>
</dbReference>
<dbReference type="InterPro" id="IPR011055">
    <property type="entry name" value="Dup_hybrid_motif"/>
</dbReference>
<evidence type="ECO:0000313" key="3">
    <source>
        <dbReference type="EMBL" id="SOB91349.1"/>
    </source>
</evidence>
<evidence type="ECO:0000313" key="4">
    <source>
        <dbReference type="Proteomes" id="UP000219068"/>
    </source>
</evidence>
<gene>
    <name evidence="3" type="ORF">SAMN05428964_101386</name>
</gene>
<dbReference type="PROSITE" id="PS51782">
    <property type="entry name" value="LYSM"/>
    <property type="match status" value="1"/>
</dbReference>
<organism evidence="3 4">
    <name type="scientific">Thalassospira xiamenensis</name>
    <dbReference type="NCBI Taxonomy" id="220697"/>
    <lineage>
        <taxon>Bacteria</taxon>
        <taxon>Pseudomonadati</taxon>
        <taxon>Pseudomonadota</taxon>
        <taxon>Alphaproteobacteria</taxon>
        <taxon>Rhodospirillales</taxon>
        <taxon>Thalassospiraceae</taxon>
        <taxon>Thalassospira</taxon>
    </lineage>
</organism>
<accession>A0A285RCC4</accession>
<feature type="compositionally biased region" description="Low complexity" evidence="1">
    <location>
        <begin position="115"/>
        <end position="131"/>
    </location>
</feature>
<evidence type="ECO:0000256" key="1">
    <source>
        <dbReference type="SAM" id="MobiDB-lite"/>
    </source>
</evidence>
<dbReference type="AlphaFoldDB" id="A0A285RCC4"/>
<dbReference type="PANTHER" id="PTHR21666">
    <property type="entry name" value="PEPTIDASE-RELATED"/>
    <property type="match status" value="1"/>
</dbReference>
<dbReference type="InterPro" id="IPR036779">
    <property type="entry name" value="LysM_dom_sf"/>
</dbReference>
<keyword evidence="3" id="KW-0378">Hydrolase</keyword>
<reference evidence="3 4" key="1">
    <citation type="submission" date="2017-08" db="EMBL/GenBank/DDBJ databases">
        <authorList>
            <person name="de Groot N.N."/>
        </authorList>
    </citation>
    <scope>NUCLEOTIDE SEQUENCE [LARGE SCALE GENOMIC DNA]</scope>
    <source>
        <strain evidence="3 4">USBA 78</strain>
    </source>
</reference>
<dbReference type="CDD" id="cd00118">
    <property type="entry name" value="LysM"/>
    <property type="match status" value="1"/>
</dbReference>
<protein>
    <submittedName>
        <fullName evidence="3">Murein DD-endopeptidase MepM and murein hydrolase activator NlpD, contain LysM domain</fullName>
    </submittedName>
</protein>
<dbReference type="InterPro" id="IPR016047">
    <property type="entry name" value="M23ase_b-sheet_dom"/>
</dbReference>
<dbReference type="GO" id="GO:0004222">
    <property type="term" value="F:metalloendopeptidase activity"/>
    <property type="evidence" value="ECO:0007669"/>
    <property type="project" value="TreeGrafter"/>
</dbReference>
<dbReference type="SUPFAM" id="SSF51261">
    <property type="entry name" value="Duplicated hybrid motif"/>
    <property type="match status" value="1"/>
</dbReference>
<dbReference type="InterPro" id="IPR050570">
    <property type="entry name" value="Cell_wall_metabolism_enzyme"/>
</dbReference>
<dbReference type="SUPFAM" id="SSF54106">
    <property type="entry name" value="LysM domain"/>
    <property type="match status" value="1"/>
</dbReference>
<dbReference type="Gene3D" id="3.10.350.10">
    <property type="entry name" value="LysM domain"/>
    <property type="match status" value="1"/>
</dbReference>
<dbReference type="CDD" id="cd12797">
    <property type="entry name" value="M23_peptidase"/>
    <property type="match status" value="1"/>
</dbReference>
<name>A0A285RCC4_9PROT</name>
<sequence>MENSVKQAVRRIRTLAFVCGTTAVLGGCLLNSVPVPVVYGDGATYSPYSMPKLNNGERVITVEPGDTVSALASRYRTDFGRFTVRNKLEQPYVIYPGQRLVLPPWDPSYDSNSQTAVASRSSSGTTSSAPSKTVTIGGKREVVSVPLGAPEPTAAPERSTMVQMARVSPNNGGSIPTPGLKPQDFAARAEQRYASVNTWKTDTREMPTTTPVAGQGSAVRKNVVIAEPENRKGFVWPVHGDIVLKYGASAGGLYNDGINIKADRGTPILAADNGVVTYVGNELRGFGNLILIKHADDYVTAYAHTENPMVARGDMVERGQKISSVGSTGAVNQPQLHFEIRRGRKSADPMKYLPQMMVSR</sequence>
<dbReference type="Pfam" id="PF01476">
    <property type="entry name" value="LysM"/>
    <property type="match status" value="1"/>
</dbReference>
<dbReference type="PROSITE" id="PS51257">
    <property type="entry name" value="PROKAR_LIPOPROTEIN"/>
    <property type="match status" value="1"/>
</dbReference>